<name>A0ABD2AG35_VESSQ</name>
<reference evidence="16 17" key="1">
    <citation type="journal article" date="2024" name="Ann. Entomol. Soc. Am.">
        <title>Genomic analyses of the southern and eastern yellowjacket wasps (Hymenoptera: Vespidae) reveal evolutionary signatures of social life.</title>
        <authorList>
            <person name="Catto M.A."/>
            <person name="Caine P.B."/>
            <person name="Orr S.E."/>
            <person name="Hunt B.G."/>
            <person name="Goodisman M.A.D."/>
        </authorList>
    </citation>
    <scope>NUCLEOTIDE SEQUENCE [LARGE SCALE GENOMIC DNA]</scope>
    <source>
        <strain evidence="16">233</strain>
        <tissue evidence="16">Head and thorax</tissue>
    </source>
</reference>
<feature type="domain" description="BTB" evidence="15">
    <location>
        <begin position="76"/>
        <end position="176"/>
    </location>
</feature>
<dbReference type="GO" id="GO:0034702">
    <property type="term" value="C:monoatomic ion channel complex"/>
    <property type="evidence" value="ECO:0007669"/>
    <property type="project" value="UniProtKB-KW"/>
</dbReference>
<keyword evidence="12" id="KW-0407">Ion channel</keyword>
<keyword evidence="4 14" id="KW-0812">Transmembrane</keyword>
<protein>
    <submittedName>
        <fullName evidence="16">Potassium voltage-gated channel protein Shaker isoform X1</fullName>
    </submittedName>
</protein>
<feature type="transmembrane region" description="Helical" evidence="14">
    <location>
        <begin position="258"/>
        <end position="278"/>
    </location>
</feature>
<dbReference type="InterPro" id="IPR003968">
    <property type="entry name" value="K_chnl_volt-dep_Kv"/>
</dbReference>
<feature type="transmembrane region" description="Helical" evidence="14">
    <location>
        <begin position="290"/>
        <end position="311"/>
    </location>
</feature>
<evidence type="ECO:0000313" key="17">
    <source>
        <dbReference type="Proteomes" id="UP001607302"/>
    </source>
</evidence>
<evidence type="ECO:0000256" key="5">
    <source>
        <dbReference type="ARBA" id="ARBA00022826"/>
    </source>
</evidence>
<dbReference type="InterPro" id="IPR003972">
    <property type="entry name" value="K_chnl_volt-dep_Kv1"/>
</dbReference>
<dbReference type="InterPro" id="IPR011333">
    <property type="entry name" value="SKP1/BTB/POZ_sf"/>
</dbReference>
<dbReference type="SUPFAM" id="SSF81324">
    <property type="entry name" value="Voltage-gated potassium channels"/>
    <property type="match status" value="1"/>
</dbReference>
<dbReference type="AlphaFoldDB" id="A0ABD2AG35"/>
<keyword evidence="8 14" id="KW-1133">Transmembrane helix</keyword>
<proteinExistence type="predicted"/>
<dbReference type="PRINTS" id="PR00169">
    <property type="entry name" value="KCHANNEL"/>
</dbReference>
<keyword evidence="5" id="KW-0631">Potassium channel</keyword>
<dbReference type="PRINTS" id="PR01491">
    <property type="entry name" value="KVCHANNEL"/>
</dbReference>
<dbReference type="FunFam" id="1.10.287.70:FF:000002">
    <property type="entry name" value="Potassium voltage-gated channel subfamily a member"/>
    <property type="match status" value="1"/>
</dbReference>
<evidence type="ECO:0000259" key="15">
    <source>
        <dbReference type="SMART" id="SM00225"/>
    </source>
</evidence>
<dbReference type="Gene3D" id="1.10.287.70">
    <property type="match status" value="1"/>
</dbReference>
<evidence type="ECO:0000256" key="3">
    <source>
        <dbReference type="ARBA" id="ARBA00022538"/>
    </source>
</evidence>
<dbReference type="Pfam" id="PF02214">
    <property type="entry name" value="BTB_2"/>
    <property type="match status" value="1"/>
</dbReference>
<dbReference type="Gene3D" id="1.20.120.350">
    <property type="entry name" value="Voltage-gated potassium channels. Chain C"/>
    <property type="match status" value="1"/>
</dbReference>
<dbReference type="SMART" id="SM00225">
    <property type="entry name" value="BTB"/>
    <property type="match status" value="1"/>
</dbReference>
<keyword evidence="3" id="KW-0633">Potassium transport</keyword>
<dbReference type="Gene3D" id="3.30.710.10">
    <property type="entry name" value="Potassium Channel Kv1.1, Chain A"/>
    <property type="match status" value="1"/>
</dbReference>
<evidence type="ECO:0000256" key="14">
    <source>
        <dbReference type="SAM" id="Phobius"/>
    </source>
</evidence>
<evidence type="ECO:0000256" key="9">
    <source>
        <dbReference type="ARBA" id="ARBA00023065"/>
    </source>
</evidence>
<dbReference type="InterPro" id="IPR005821">
    <property type="entry name" value="Ion_trans_dom"/>
</dbReference>
<dbReference type="Pfam" id="PF00520">
    <property type="entry name" value="Ion_trans"/>
    <property type="match status" value="1"/>
</dbReference>
<keyword evidence="11" id="KW-0325">Glycoprotein</keyword>
<feature type="transmembrane region" description="Helical" evidence="14">
    <location>
        <begin position="474"/>
        <end position="495"/>
    </location>
</feature>
<keyword evidence="6" id="KW-0851">Voltage-gated channel</keyword>
<evidence type="ECO:0000313" key="16">
    <source>
        <dbReference type="EMBL" id="KAL2719574.1"/>
    </source>
</evidence>
<evidence type="ECO:0000256" key="6">
    <source>
        <dbReference type="ARBA" id="ARBA00022882"/>
    </source>
</evidence>
<keyword evidence="9" id="KW-0406">Ion transport</keyword>
<evidence type="ECO:0000256" key="1">
    <source>
        <dbReference type="ARBA" id="ARBA00004141"/>
    </source>
</evidence>
<keyword evidence="7" id="KW-0630">Potassium</keyword>
<dbReference type="PRINTS" id="PR01496">
    <property type="entry name" value="SHAKERCHANEL"/>
</dbReference>
<dbReference type="PANTHER" id="PTHR11537">
    <property type="entry name" value="VOLTAGE-GATED POTASSIUM CHANNEL"/>
    <property type="match status" value="1"/>
</dbReference>
<dbReference type="GO" id="GO:0030431">
    <property type="term" value="P:sleep"/>
    <property type="evidence" value="ECO:0007669"/>
    <property type="project" value="UniProtKB-ARBA"/>
</dbReference>
<keyword evidence="2" id="KW-0813">Transport</keyword>
<organism evidence="16 17">
    <name type="scientific">Vespula squamosa</name>
    <name type="common">Southern yellow jacket</name>
    <name type="synonym">Wasp</name>
    <dbReference type="NCBI Taxonomy" id="30214"/>
    <lineage>
        <taxon>Eukaryota</taxon>
        <taxon>Metazoa</taxon>
        <taxon>Ecdysozoa</taxon>
        <taxon>Arthropoda</taxon>
        <taxon>Hexapoda</taxon>
        <taxon>Insecta</taxon>
        <taxon>Pterygota</taxon>
        <taxon>Neoptera</taxon>
        <taxon>Endopterygota</taxon>
        <taxon>Hymenoptera</taxon>
        <taxon>Apocrita</taxon>
        <taxon>Aculeata</taxon>
        <taxon>Vespoidea</taxon>
        <taxon>Vespidae</taxon>
        <taxon>Vespinae</taxon>
        <taxon>Vespula</taxon>
    </lineage>
</organism>
<evidence type="ECO:0000256" key="10">
    <source>
        <dbReference type="ARBA" id="ARBA00023136"/>
    </source>
</evidence>
<dbReference type="InterPro" id="IPR028325">
    <property type="entry name" value="VG_K_chnl"/>
</dbReference>
<dbReference type="InterPro" id="IPR027359">
    <property type="entry name" value="Volt_channel_dom_sf"/>
</dbReference>
<dbReference type="SUPFAM" id="SSF54695">
    <property type="entry name" value="POZ domain"/>
    <property type="match status" value="1"/>
</dbReference>
<evidence type="ECO:0000256" key="4">
    <source>
        <dbReference type="ARBA" id="ARBA00022692"/>
    </source>
</evidence>
<gene>
    <name evidence="16" type="ORF">V1478_011036</name>
</gene>
<dbReference type="EMBL" id="JAUDFV010000149">
    <property type="protein sequence ID" value="KAL2719574.1"/>
    <property type="molecule type" value="Genomic_DNA"/>
</dbReference>
<feature type="transmembrane region" description="Helical" evidence="14">
    <location>
        <begin position="375"/>
        <end position="396"/>
    </location>
</feature>
<comment type="caution">
    <text evidence="16">The sequence shown here is derived from an EMBL/GenBank/DDBJ whole genome shotgun (WGS) entry which is preliminary data.</text>
</comment>
<dbReference type="FunFam" id="3.30.710.10:FF:000012">
    <property type="entry name" value="Potassium voltage-gated channel subfamily A member 10"/>
    <property type="match status" value="1"/>
</dbReference>
<evidence type="ECO:0000256" key="8">
    <source>
        <dbReference type="ARBA" id="ARBA00022989"/>
    </source>
</evidence>
<comment type="subcellular location">
    <subcellularLocation>
        <location evidence="1">Membrane</location>
        <topology evidence="1">Multi-pass membrane protein</topology>
    </subcellularLocation>
</comment>
<comment type="catalytic activity">
    <reaction evidence="13">
        <text>K(+)(in) = K(+)(out)</text>
        <dbReference type="Rhea" id="RHEA:29463"/>
        <dbReference type="ChEBI" id="CHEBI:29103"/>
    </reaction>
</comment>
<feature type="transmembrane region" description="Helical" evidence="14">
    <location>
        <begin position="207"/>
        <end position="228"/>
    </location>
</feature>
<dbReference type="GO" id="GO:0005267">
    <property type="term" value="F:potassium channel activity"/>
    <property type="evidence" value="ECO:0007669"/>
    <property type="project" value="UniProtKB-KW"/>
</dbReference>
<sequence length="584" mass="66214">MSFIQSLVFASNGTSLTMPRDLSLFRSLPKLSSQDEDGPNPHTQYTGVTHFEPIPHDHDFCERVVINVKKKCDRIRLCLRQVSGLRFETQLRTLNQFPDTLLGDPARRLRYFDPLRNEYFFDRNRPSFDAILYYYQSGGRLRRPVNVPLDVFSEEIKFYELGELATNKFREDEGFIKEEEKPLPSHEFQKKVWLLFEYPESSQGARVVAIISVFVILLSIVIFCLETLPEFKHYKVFNTTTNGTKIEEDEVPDITDPFFLIETICIIWFTFELSVRFLACPNKFNFFRDVMNIIDIIAIIPYFITLATVVAEEEDTLNLPKAPVSPQDKSTNQAMSLAILRVIRLVRVFRIFKLSRHSKGLQILGRTLKASMRELGLLIFFLFIGECGALLVGGVLCGGGQAQQPVQIDTGRVLVGGGHDDDRVVLFSSAVYFAEAGSENSFFKSIPDAFWWAVVTMTTVGYGDMTPVGVWGKIVGSLCAIAGVLTIALPVPVIVSNFNYFYHRETDQEEMQSQNFNHVTSCPYLPGTLGQHMKKSSMSESSSDIMELEEGILLTHPEITKKPNCNPRHNNNINPACMSIETDV</sequence>
<dbReference type="InterPro" id="IPR000210">
    <property type="entry name" value="BTB/POZ_dom"/>
</dbReference>
<dbReference type="FunFam" id="1.20.120.350:FF:000028">
    <property type="entry name" value="Potassium voltage-gated channel subfamily a member"/>
    <property type="match status" value="1"/>
</dbReference>
<accession>A0ABD2AG35</accession>
<evidence type="ECO:0000256" key="7">
    <source>
        <dbReference type="ARBA" id="ARBA00022958"/>
    </source>
</evidence>
<keyword evidence="10 14" id="KW-0472">Membrane</keyword>
<evidence type="ECO:0000256" key="13">
    <source>
        <dbReference type="ARBA" id="ARBA00034430"/>
    </source>
</evidence>
<evidence type="ECO:0000256" key="12">
    <source>
        <dbReference type="ARBA" id="ARBA00023303"/>
    </source>
</evidence>
<evidence type="ECO:0000256" key="11">
    <source>
        <dbReference type="ARBA" id="ARBA00023180"/>
    </source>
</evidence>
<evidence type="ECO:0000256" key="2">
    <source>
        <dbReference type="ARBA" id="ARBA00022448"/>
    </source>
</evidence>
<dbReference type="Proteomes" id="UP001607302">
    <property type="component" value="Unassembled WGS sequence"/>
</dbReference>
<keyword evidence="17" id="KW-1185">Reference proteome</keyword>
<dbReference type="PANTHER" id="PTHR11537:SF113">
    <property type="entry name" value="POTASSIUM VOLTAGE-GATED CHANNEL PROTEIN SHAKER"/>
    <property type="match status" value="1"/>
</dbReference>
<dbReference type="InterPro" id="IPR003131">
    <property type="entry name" value="T1-type_BTB"/>
</dbReference>